<protein>
    <recommendedName>
        <fullName evidence="3">Thioredoxin</fullName>
    </recommendedName>
</protein>
<sequence length="184" mass="21492">MGLNEWFNKGLTPEQYMETLDKHKEAFHHIYENFNIENDESFLNQLKDKNVRAVVLAEPWCGHCMLNIPVLLRLSEKTNMPVKFLLRDENLELMDQYLTNGKSRTIPIMIFINDNGEEIAKWGPISDKTKQFVDELKKDLPPKETEEYDAKFKELIAITGKEFKENANLWHGAYASIKETLSKI</sequence>
<accession>A0A380BJ18</accession>
<gene>
    <name evidence="1" type="ORF">NCTC4822_01230</name>
</gene>
<evidence type="ECO:0008006" key="3">
    <source>
        <dbReference type="Google" id="ProtNLM"/>
    </source>
</evidence>
<dbReference type="InterPro" id="IPR036249">
    <property type="entry name" value="Thioredoxin-like_sf"/>
</dbReference>
<dbReference type="Pfam" id="PF14595">
    <property type="entry name" value="Thioredoxin_9"/>
    <property type="match status" value="1"/>
</dbReference>
<dbReference type="RefSeq" id="WP_115360619.1">
    <property type="nucleotide sequence ID" value="NZ_CP038012.1"/>
</dbReference>
<dbReference type="EMBL" id="UGYZ01000002">
    <property type="protein sequence ID" value="SUJ02151.1"/>
    <property type="molecule type" value="Genomic_DNA"/>
</dbReference>
<keyword evidence="2" id="KW-1185">Reference proteome</keyword>
<dbReference type="CDD" id="cd02947">
    <property type="entry name" value="TRX_family"/>
    <property type="match status" value="1"/>
</dbReference>
<dbReference type="SUPFAM" id="SSF52833">
    <property type="entry name" value="Thioredoxin-like"/>
    <property type="match status" value="1"/>
</dbReference>
<evidence type="ECO:0000313" key="2">
    <source>
        <dbReference type="Proteomes" id="UP000254519"/>
    </source>
</evidence>
<evidence type="ECO:0000313" key="1">
    <source>
        <dbReference type="EMBL" id="SUJ02151.1"/>
    </source>
</evidence>
<dbReference type="OrthoDB" id="6120799at2"/>
<dbReference type="Proteomes" id="UP000254519">
    <property type="component" value="Unassembled WGS sequence"/>
</dbReference>
<reference evidence="1 2" key="1">
    <citation type="submission" date="2018-06" db="EMBL/GenBank/DDBJ databases">
        <authorList>
            <consortium name="Pathogen Informatics"/>
            <person name="Doyle S."/>
        </authorList>
    </citation>
    <scope>NUCLEOTIDE SEQUENCE [LARGE SCALE GENOMIC DNA]</scope>
    <source>
        <strain evidence="2">ATCC 11859 / DSM 33 / NCIB 8841 / NCTC 4822</strain>
    </source>
</reference>
<dbReference type="AlphaFoldDB" id="A0A380BJ18"/>
<organism evidence="1 2">
    <name type="scientific">Sporosarcina pasteurii</name>
    <name type="common">Bacillus pasteurii</name>
    <dbReference type="NCBI Taxonomy" id="1474"/>
    <lineage>
        <taxon>Bacteria</taxon>
        <taxon>Bacillati</taxon>
        <taxon>Bacillota</taxon>
        <taxon>Bacilli</taxon>
        <taxon>Bacillales</taxon>
        <taxon>Caryophanaceae</taxon>
        <taxon>Sporosarcina</taxon>
    </lineage>
</organism>
<name>A0A380BJ18_SPOPA</name>
<proteinExistence type="predicted"/>
<dbReference type="Gene3D" id="3.40.30.10">
    <property type="entry name" value="Glutaredoxin"/>
    <property type="match status" value="1"/>
</dbReference>